<proteinExistence type="predicted"/>
<keyword evidence="2" id="KW-0285">Flavoprotein</keyword>
<dbReference type="GO" id="GO:0005737">
    <property type="term" value="C:cytoplasm"/>
    <property type="evidence" value="ECO:0007669"/>
    <property type="project" value="TreeGrafter"/>
</dbReference>
<dbReference type="Pfam" id="PF14759">
    <property type="entry name" value="Reductase_C"/>
    <property type="match status" value="1"/>
</dbReference>
<evidence type="ECO:0000259" key="5">
    <source>
        <dbReference type="Pfam" id="PF07992"/>
    </source>
</evidence>
<dbReference type="Proteomes" id="UP000030848">
    <property type="component" value="Unassembled WGS sequence"/>
</dbReference>
<dbReference type="InterPro" id="IPR036188">
    <property type="entry name" value="FAD/NAD-bd_sf"/>
</dbReference>
<dbReference type="PRINTS" id="PR00368">
    <property type="entry name" value="FADPNR"/>
</dbReference>
<gene>
    <name evidence="7" type="ORF">MINT15_33160</name>
</gene>
<dbReference type="GO" id="GO:0016651">
    <property type="term" value="F:oxidoreductase activity, acting on NAD(P)H"/>
    <property type="evidence" value="ECO:0007669"/>
    <property type="project" value="TreeGrafter"/>
</dbReference>
<dbReference type="InterPro" id="IPR050446">
    <property type="entry name" value="FAD-oxidoreductase/Apoptosis"/>
</dbReference>
<evidence type="ECO:0000313" key="8">
    <source>
        <dbReference type="Proteomes" id="UP000030848"/>
    </source>
</evidence>
<reference evidence="7 8" key="1">
    <citation type="submission" date="2014-10" db="EMBL/GenBank/DDBJ databases">
        <title>Genome sequence of Micropolyspora internatus JCM3315.</title>
        <authorList>
            <person name="Shin S.-K."/>
            <person name="Yi H."/>
        </authorList>
    </citation>
    <scope>NUCLEOTIDE SEQUENCE [LARGE SCALE GENOMIC DNA]</scope>
    <source>
        <strain evidence="7 8">JCM 3315</strain>
    </source>
</reference>
<sequence length="392" mass="41720">MMRAVTVVGASLAGLTAVRALRDQGYEGRITVVGDEVHAPYDRPPLSKDFLAGTVSENDLKLQTPEDASLDVDWRLGRTAEALDTAERAIVLDNGERIVSDGVVIATGARARRLPGQGLCGVHTLRTLDDAIALRKALVPGSRLVVIGAGFIGSEIASTAAGMGIETDVVEAEPVPLRKPLGVEMGRVCAALHATRNVRLHTGVGVAGLVGNGRVAAVKLANGKTLPADVVVVGIGAVPCVDWLIGSGLRLDNGVRTDARGVTNVPKVVAVGDCANSDRPNATTPMRLEHWTNAVQQPIAAVSALLSRNYTPPAHHRLPYFWSDQYGHRIQFAGHRTENTTVEVIEGDVEAFDFLALYRDRTGSPVAVLAVDRARSFGRWRRQLATLLSTSH</sequence>
<dbReference type="AlphaFoldDB" id="A0A837D9N9"/>
<protein>
    <submittedName>
        <fullName evidence="7">Pyridine nucleotide-disulfide oxidoreductase</fullName>
    </submittedName>
</protein>
<keyword evidence="3" id="KW-0274">FAD</keyword>
<evidence type="ECO:0000256" key="2">
    <source>
        <dbReference type="ARBA" id="ARBA00022630"/>
    </source>
</evidence>
<name>A0A837D9N9_9PSEU</name>
<organism evidence="7 8">
    <name type="scientific">Saccharomonospora viridis</name>
    <dbReference type="NCBI Taxonomy" id="1852"/>
    <lineage>
        <taxon>Bacteria</taxon>
        <taxon>Bacillati</taxon>
        <taxon>Actinomycetota</taxon>
        <taxon>Actinomycetes</taxon>
        <taxon>Pseudonocardiales</taxon>
        <taxon>Pseudonocardiaceae</taxon>
        <taxon>Saccharomonospora</taxon>
    </lineage>
</organism>
<dbReference type="SUPFAM" id="SSF55424">
    <property type="entry name" value="FAD/NAD-linked reductases, dimerisation (C-terminal) domain"/>
    <property type="match status" value="1"/>
</dbReference>
<dbReference type="EMBL" id="JRZE01000006">
    <property type="protein sequence ID" value="KHF43114.1"/>
    <property type="molecule type" value="Genomic_DNA"/>
</dbReference>
<feature type="domain" description="FAD/NAD(P)-binding" evidence="5">
    <location>
        <begin position="5"/>
        <end position="297"/>
    </location>
</feature>
<comment type="caution">
    <text evidence="7">The sequence shown here is derived from an EMBL/GenBank/DDBJ whole genome shotgun (WGS) entry which is preliminary data.</text>
</comment>
<dbReference type="InterPro" id="IPR016156">
    <property type="entry name" value="FAD/NAD-linked_Rdtase_dimer_sf"/>
</dbReference>
<keyword evidence="4" id="KW-0560">Oxidoreductase</keyword>
<feature type="domain" description="Reductase C-terminal" evidence="6">
    <location>
        <begin position="320"/>
        <end position="385"/>
    </location>
</feature>
<evidence type="ECO:0000313" key="7">
    <source>
        <dbReference type="EMBL" id="KHF43114.1"/>
    </source>
</evidence>
<dbReference type="SUPFAM" id="SSF51905">
    <property type="entry name" value="FAD/NAD(P)-binding domain"/>
    <property type="match status" value="2"/>
</dbReference>
<accession>A0A837D9N9</accession>
<dbReference type="InterPro" id="IPR028202">
    <property type="entry name" value="Reductase_C"/>
</dbReference>
<dbReference type="Gene3D" id="3.30.390.30">
    <property type="match status" value="1"/>
</dbReference>
<dbReference type="PANTHER" id="PTHR43557">
    <property type="entry name" value="APOPTOSIS-INDUCING FACTOR 1"/>
    <property type="match status" value="1"/>
</dbReference>
<evidence type="ECO:0000256" key="4">
    <source>
        <dbReference type="ARBA" id="ARBA00023002"/>
    </source>
</evidence>
<dbReference type="Gene3D" id="3.50.50.60">
    <property type="entry name" value="FAD/NAD(P)-binding domain"/>
    <property type="match status" value="2"/>
</dbReference>
<evidence type="ECO:0000256" key="3">
    <source>
        <dbReference type="ARBA" id="ARBA00022827"/>
    </source>
</evidence>
<comment type="cofactor">
    <cofactor evidence="1">
        <name>FAD</name>
        <dbReference type="ChEBI" id="CHEBI:57692"/>
    </cofactor>
</comment>
<dbReference type="PANTHER" id="PTHR43557:SF2">
    <property type="entry name" value="RIESKE DOMAIN-CONTAINING PROTEIN-RELATED"/>
    <property type="match status" value="1"/>
</dbReference>
<dbReference type="PRINTS" id="PR00411">
    <property type="entry name" value="PNDRDTASEI"/>
</dbReference>
<evidence type="ECO:0000256" key="1">
    <source>
        <dbReference type="ARBA" id="ARBA00001974"/>
    </source>
</evidence>
<evidence type="ECO:0000259" key="6">
    <source>
        <dbReference type="Pfam" id="PF14759"/>
    </source>
</evidence>
<dbReference type="Pfam" id="PF07992">
    <property type="entry name" value="Pyr_redox_2"/>
    <property type="match status" value="1"/>
</dbReference>
<dbReference type="InterPro" id="IPR023753">
    <property type="entry name" value="FAD/NAD-binding_dom"/>
</dbReference>